<keyword evidence="3" id="KW-1185">Reference proteome</keyword>
<keyword evidence="1" id="KW-0812">Transmembrane</keyword>
<evidence type="ECO:0000313" key="2">
    <source>
        <dbReference type="EMBL" id="MEG3436806.1"/>
    </source>
</evidence>
<feature type="transmembrane region" description="Helical" evidence="1">
    <location>
        <begin position="18"/>
        <end position="38"/>
    </location>
</feature>
<protein>
    <submittedName>
        <fullName evidence="2">Uncharacterized protein</fullName>
    </submittedName>
</protein>
<evidence type="ECO:0000256" key="1">
    <source>
        <dbReference type="SAM" id="Phobius"/>
    </source>
</evidence>
<proteinExistence type="predicted"/>
<reference evidence="2 3" key="1">
    <citation type="submission" date="2024-01" db="EMBL/GenBank/DDBJ databases">
        <title>Genomic insights into the taxonomy and metabolism of the cyanobacterium Pannus brasiliensis CCIBt3594.</title>
        <authorList>
            <person name="Machado M."/>
            <person name="Botero N.B."/>
            <person name="Andreote A.P.D."/>
            <person name="Feitosa A.M.T."/>
            <person name="Popin R."/>
            <person name="Sivonen K."/>
            <person name="Fiore M.F."/>
        </authorList>
    </citation>
    <scope>NUCLEOTIDE SEQUENCE [LARGE SCALE GENOMIC DNA]</scope>
    <source>
        <strain evidence="2 3">CCIBt3594</strain>
    </source>
</reference>
<feature type="transmembrane region" description="Helical" evidence="1">
    <location>
        <begin position="80"/>
        <end position="103"/>
    </location>
</feature>
<dbReference type="AlphaFoldDB" id="A0AAW9QTY4"/>
<accession>A0AAW9QTY4</accession>
<feature type="transmembrane region" description="Helical" evidence="1">
    <location>
        <begin position="50"/>
        <end position="68"/>
    </location>
</feature>
<sequence length="106" mass="11972">MRNPADPFGDRQLIRLRYLFYLLPFVGAIPAAWTVYRGTGDARERSISRLSLRITLGWLLAYGLLWTGSAMATDTLAPRLLYLNALLTSGYLLLSLGIALKVWREK</sequence>
<name>A0AAW9QTY4_9CHRO</name>
<organism evidence="2 3">
    <name type="scientific">Pannus brasiliensis CCIBt3594</name>
    <dbReference type="NCBI Taxonomy" id="1427578"/>
    <lineage>
        <taxon>Bacteria</taxon>
        <taxon>Bacillati</taxon>
        <taxon>Cyanobacteriota</taxon>
        <taxon>Cyanophyceae</taxon>
        <taxon>Oscillatoriophycideae</taxon>
        <taxon>Chroococcales</taxon>
        <taxon>Microcystaceae</taxon>
        <taxon>Pannus</taxon>
    </lineage>
</organism>
<gene>
    <name evidence="2" type="ORF">V0288_06705</name>
</gene>
<dbReference type="EMBL" id="JBAFSM010000010">
    <property type="protein sequence ID" value="MEG3436806.1"/>
    <property type="molecule type" value="Genomic_DNA"/>
</dbReference>
<keyword evidence="1" id="KW-1133">Transmembrane helix</keyword>
<comment type="caution">
    <text evidence="2">The sequence shown here is derived from an EMBL/GenBank/DDBJ whole genome shotgun (WGS) entry which is preliminary data.</text>
</comment>
<dbReference type="Proteomes" id="UP001328733">
    <property type="component" value="Unassembled WGS sequence"/>
</dbReference>
<evidence type="ECO:0000313" key="3">
    <source>
        <dbReference type="Proteomes" id="UP001328733"/>
    </source>
</evidence>
<keyword evidence="1" id="KW-0472">Membrane</keyword>
<dbReference type="RefSeq" id="WP_332864271.1">
    <property type="nucleotide sequence ID" value="NZ_JBAFSM010000010.1"/>
</dbReference>